<accession>A0A218XFY7</accession>
<dbReference type="SUPFAM" id="SSF51735">
    <property type="entry name" value="NAD(P)-binding Rossmann-fold domains"/>
    <property type="match status" value="1"/>
</dbReference>
<protein>
    <recommendedName>
        <fullName evidence="5">Secoisolariciresinol dehydrogenase-like</fullName>
    </recommendedName>
</protein>
<comment type="similarity">
    <text evidence="1">Belongs to the short-chain dehydrogenases/reductases (SDR) family.</text>
</comment>
<dbReference type="PANTHER" id="PTHR43180">
    <property type="entry name" value="3-OXOACYL-(ACYL-CARRIER-PROTEIN) REDUCTASE (AFU_ORTHOLOGUE AFUA_6G11210)"/>
    <property type="match status" value="1"/>
</dbReference>
<dbReference type="InterPro" id="IPR036291">
    <property type="entry name" value="NAD(P)-bd_dom_sf"/>
</dbReference>
<evidence type="ECO:0000256" key="1">
    <source>
        <dbReference type="ARBA" id="ARBA00006484"/>
    </source>
</evidence>
<dbReference type="Pfam" id="PF13561">
    <property type="entry name" value="adh_short_C2"/>
    <property type="match status" value="1"/>
</dbReference>
<dbReference type="PANTHER" id="PTHR43180:SF45">
    <property type="entry name" value="SECOISOLARICIRESINOL DEHYDROGENASE-LIKE ISOFORM X1"/>
    <property type="match status" value="1"/>
</dbReference>
<keyword evidence="2" id="KW-0560">Oxidoreductase</keyword>
<dbReference type="InterPro" id="IPR002347">
    <property type="entry name" value="SDR_fam"/>
</dbReference>
<dbReference type="PRINTS" id="PR00081">
    <property type="entry name" value="GDHRDH"/>
</dbReference>
<comment type="caution">
    <text evidence="3">The sequence shown here is derived from an EMBL/GenBank/DDBJ whole genome shotgun (WGS) entry which is preliminary data.</text>
</comment>
<name>A0A218XFY7_PUNGR</name>
<dbReference type="AlphaFoldDB" id="A0A218XFY7"/>
<dbReference type="Proteomes" id="UP000197138">
    <property type="component" value="Unassembled WGS sequence"/>
</dbReference>
<dbReference type="EMBL" id="MTKT01001810">
    <property type="protein sequence ID" value="OWM83843.1"/>
    <property type="molecule type" value="Genomic_DNA"/>
</dbReference>
<evidence type="ECO:0000313" key="3">
    <source>
        <dbReference type="EMBL" id="OWM83843.1"/>
    </source>
</evidence>
<evidence type="ECO:0000313" key="4">
    <source>
        <dbReference type="Proteomes" id="UP000197138"/>
    </source>
</evidence>
<organism evidence="3 4">
    <name type="scientific">Punica granatum</name>
    <name type="common">Pomegranate</name>
    <dbReference type="NCBI Taxonomy" id="22663"/>
    <lineage>
        <taxon>Eukaryota</taxon>
        <taxon>Viridiplantae</taxon>
        <taxon>Streptophyta</taxon>
        <taxon>Embryophyta</taxon>
        <taxon>Tracheophyta</taxon>
        <taxon>Spermatophyta</taxon>
        <taxon>Magnoliopsida</taxon>
        <taxon>eudicotyledons</taxon>
        <taxon>Gunneridae</taxon>
        <taxon>Pentapetalae</taxon>
        <taxon>rosids</taxon>
        <taxon>malvids</taxon>
        <taxon>Myrtales</taxon>
        <taxon>Lythraceae</taxon>
        <taxon>Punica</taxon>
    </lineage>
</organism>
<dbReference type="GO" id="GO:0016491">
    <property type="term" value="F:oxidoreductase activity"/>
    <property type="evidence" value="ECO:0007669"/>
    <property type="project" value="UniProtKB-KW"/>
</dbReference>
<proteinExistence type="inferred from homology"/>
<evidence type="ECO:0008006" key="5">
    <source>
        <dbReference type="Google" id="ProtNLM"/>
    </source>
</evidence>
<gene>
    <name evidence="3" type="ORF">CDL15_Pgr004274</name>
</gene>
<reference evidence="4" key="1">
    <citation type="journal article" date="2017" name="Plant J.">
        <title>The pomegranate (Punica granatum L.) genome and the genomics of punicalagin biosynthesis.</title>
        <authorList>
            <person name="Qin G."/>
            <person name="Xu C."/>
            <person name="Ming R."/>
            <person name="Tang H."/>
            <person name="Guyot R."/>
            <person name="Kramer E.M."/>
            <person name="Hu Y."/>
            <person name="Yi X."/>
            <person name="Qi Y."/>
            <person name="Xu X."/>
            <person name="Gao Z."/>
            <person name="Pan H."/>
            <person name="Jian J."/>
            <person name="Tian Y."/>
            <person name="Yue Z."/>
            <person name="Xu Y."/>
        </authorList>
    </citation>
    <scope>NUCLEOTIDE SEQUENCE [LARGE SCALE GENOMIC DNA]</scope>
    <source>
        <strain evidence="4">cv. Dabenzi</strain>
    </source>
</reference>
<dbReference type="Gene3D" id="3.40.50.720">
    <property type="entry name" value="NAD(P)-binding Rossmann-like Domain"/>
    <property type="match status" value="1"/>
</dbReference>
<sequence length="121" mass="12885">MFNNAGTEGSPTARICEFDYGDFKKTFDVHVYGAFLAAKHVARVMVPTRMGSILFTASLTAVTASDAPHTYVAAKHAVVGLARNLGVELGQHGIRVNSISPFLVPTALSREGFGGVDDEMI</sequence>
<evidence type="ECO:0000256" key="2">
    <source>
        <dbReference type="ARBA" id="ARBA00023002"/>
    </source>
</evidence>